<accession>A0A2N7KJM8</accession>
<organism evidence="2 3">
    <name type="scientific">Vibrio lentus</name>
    <dbReference type="NCBI Taxonomy" id="136468"/>
    <lineage>
        <taxon>Bacteria</taxon>
        <taxon>Pseudomonadati</taxon>
        <taxon>Pseudomonadota</taxon>
        <taxon>Gammaproteobacteria</taxon>
        <taxon>Vibrionales</taxon>
        <taxon>Vibrionaceae</taxon>
        <taxon>Vibrio</taxon>
    </lineage>
</organism>
<proteinExistence type="predicted"/>
<keyword evidence="1" id="KW-1133">Transmembrane helix</keyword>
<name>A0A2N7KJM8_9VIBR</name>
<dbReference type="OrthoDB" id="9841054at2"/>
<dbReference type="EMBL" id="MCZK01000029">
    <property type="protein sequence ID" value="PMM76345.1"/>
    <property type="molecule type" value="Genomic_DNA"/>
</dbReference>
<keyword evidence="1" id="KW-0472">Membrane</keyword>
<keyword evidence="1" id="KW-0812">Transmembrane</keyword>
<dbReference type="AlphaFoldDB" id="A0A2N7KJM8"/>
<evidence type="ECO:0000313" key="2">
    <source>
        <dbReference type="EMBL" id="PMM76345.1"/>
    </source>
</evidence>
<comment type="caution">
    <text evidence="2">The sequence shown here is derived from an EMBL/GenBank/DDBJ whole genome shotgun (WGS) entry which is preliminary data.</text>
</comment>
<dbReference type="Proteomes" id="UP000235406">
    <property type="component" value="Unassembled WGS sequence"/>
</dbReference>
<reference evidence="3" key="1">
    <citation type="submission" date="2016-07" db="EMBL/GenBank/DDBJ databases">
        <title>Nontailed viruses are major unrecognized killers of bacteria in the ocean.</title>
        <authorList>
            <person name="Kauffman K."/>
            <person name="Hussain F."/>
            <person name="Yang J."/>
            <person name="Arevalo P."/>
            <person name="Brown J."/>
            <person name="Cutler M."/>
            <person name="Kelly L."/>
            <person name="Polz M.F."/>
        </authorList>
    </citation>
    <scope>NUCLEOTIDE SEQUENCE [LARGE SCALE GENOMIC DNA]</scope>
    <source>
        <strain evidence="3">10N.261.46.F8</strain>
    </source>
</reference>
<sequence>MKPELLQTIFNIIMLVGALMAAIGGFGAQYFGGKASEIASKKAQVQLNSTVLEQSQQIKDLGNQNIELTKLNSEMSMAIQAQTEELTSKGSYPFAQVTGGANNGNQSQITVNLIGKYAIPNLTIRVAVIPNYSSVSGLDLRVTGVNAETIGIDTLRPLESKWFMVDTSSSETAVILYFSSNNNKWTQSLRLVKTDKGRKVLSYVAGGNGERLKSVVDPDFPIRDGKYVIWSNVTKTLEEI</sequence>
<feature type="transmembrane region" description="Helical" evidence="1">
    <location>
        <begin position="12"/>
        <end position="32"/>
    </location>
</feature>
<gene>
    <name evidence="2" type="ORF">BCT49_22445</name>
</gene>
<protein>
    <submittedName>
        <fullName evidence="2">Uncharacterized protein</fullName>
    </submittedName>
</protein>
<evidence type="ECO:0000313" key="3">
    <source>
        <dbReference type="Proteomes" id="UP000235406"/>
    </source>
</evidence>
<evidence type="ECO:0000256" key="1">
    <source>
        <dbReference type="SAM" id="Phobius"/>
    </source>
</evidence>
<dbReference type="RefSeq" id="WP_133151632.1">
    <property type="nucleotide sequence ID" value="NZ_CAWNVI010000029.1"/>
</dbReference>